<feature type="transmembrane region" description="Helical" evidence="1">
    <location>
        <begin position="12"/>
        <end position="36"/>
    </location>
</feature>
<feature type="transmembrane region" description="Helical" evidence="1">
    <location>
        <begin position="104"/>
        <end position="127"/>
    </location>
</feature>
<proteinExistence type="predicted"/>
<accession>A0A2R4X013</accession>
<keyword evidence="1" id="KW-0472">Membrane</keyword>
<dbReference type="KEGG" id="harc:HARCEL1_05010"/>
<keyword evidence="1" id="KW-1133">Transmembrane helix</keyword>
<protein>
    <submittedName>
        <fullName evidence="2">DUF3054 domain-containing protein</fullName>
    </submittedName>
</protein>
<dbReference type="RefSeq" id="WP_108381480.1">
    <property type="nucleotide sequence ID" value="NZ_CP028858.1"/>
</dbReference>
<reference evidence="2 3" key="1">
    <citation type="submission" date="2018-04" db="EMBL/GenBank/DDBJ databases">
        <title>Halococcoides cellulosivorans gen. nov., sp. nov., an extremely halophilic cellulose-utilizing haloarchaeon from hypersaline lakes.</title>
        <authorList>
            <person name="Sorokin D.Y."/>
            <person name="Toshchakov S.V."/>
            <person name="Samarov N.I."/>
            <person name="Korzhenkov A."/>
            <person name="Kublanov I.V."/>
        </authorList>
    </citation>
    <scope>NUCLEOTIDE SEQUENCE [LARGE SCALE GENOMIC DNA]</scope>
    <source>
        <strain evidence="2 3">HArcel1</strain>
    </source>
</reference>
<dbReference type="Proteomes" id="UP000244727">
    <property type="component" value="Chromosome"/>
</dbReference>
<dbReference type="InterPro" id="IPR021414">
    <property type="entry name" value="DUF3054"/>
</dbReference>
<evidence type="ECO:0000256" key="1">
    <source>
        <dbReference type="SAM" id="Phobius"/>
    </source>
</evidence>
<gene>
    <name evidence="2" type="ORF">HARCEL1_05010</name>
</gene>
<keyword evidence="3" id="KW-1185">Reference proteome</keyword>
<organism evidence="2 3">
    <name type="scientific">Halococcoides cellulosivorans</name>
    <dbReference type="NCBI Taxonomy" id="1679096"/>
    <lineage>
        <taxon>Archaea</taxon>
        <taxon>Methanobacteriati</taxon>
        <taxon>Methanobacteriota</taxon>
        <taxon>Stenosarchaea group</taxon>
        <taxon>Halobacteria</taxon>
        <taxon>Halobacteriales</taxon>
        <taxon>Haloarculaceae</taxon>
        <taxon>Halococcoides</taxon>
    </lineage>
</organism>
<feature type="transmembrane region" description="Helical" evidence="1">
    <location>
        <begin position="48"/>
        <end position="68"/>
    </location>
</feature>
<sequence length="140" mass="14371">MPFLSNHVARTRLTAIAASGDLTLVTLFVVLGATMGHGEDPVAQGGDIAMTAISFLTGWTLAALATRAYAPGWAESLPSVAGRTVLAWVVAVLIALALRSTQFFPGNVALSFALVATGVGLALLGPWRVGLAIVARQTGE</sequence>
<feature type="transmembrane region" description="Helical" evidence="1">
    <location>
        <begin position="80"/>
        <end position="98"/>
    </location>
</feature>
<dbReference type="EMBL" id="CP028858">
    <property type="protein sequence ID" value="AWB27111.1"/>
    <property type="molecule type" value="Genomic_DNA"/>
</dbReference>
<dbReference type="Pfam" id="PF11255">
    <property type="entry name" value="DUF3054"/>
    <property type="match status" value="1"/>
</dbReference>
<dbReference type="AlphaFoldDB" id="A0A2R4X013"/>
<evidence type="ECO:0000313" key="2">
    <source>
        <dbReference type="EMBL" id="AWB27111.1"/>
    </source>
</evidence>
<name>A0A2R4X013_9EURY</name>
<keyword evidence="1" id="KW-0812">Transmembrane</keyword>
<dbReference type="GeneID" id="36511843"/>
<evidence type="ECO:0000313" key="3">
    <source>
        <dbReference type="Proteomes" id="UP000244727"/>
    </source>
</evidence>